<accession>A0A6J8CN07</accession>
<feature type="domain" description="TACO1/YebC-like second and third" evidence="3">
    <location>
        <begin position="90"/>
        <end position="251"/>
    </location>
</feature>
<dbReference type="InterPro" id="IPR026564">
    <property type="entry name" value="Transcrip_reg_TACO1-like_dom3"/>
</dbReference>
<dbReference type="PANTHER" id="PTHR12532:SF0">
    <property type="entry name" value="TRANSLATIONAL ACTIVATOR OF CYTOCHROME C OXIDASE 1"/>
    <property type="match status" value="1"/>
</dbReference>
<dbReference type="OrthoDB" id="2017544at2759"/>
<dbReference type="InterPro" id="IPR002876">
    <property type="entry name" value="Transcrip_reg_TACO1-like"/>
</dbReference>
<evidence type="ECO:0008006" key="7">
    <source>
        <dbReference type="Google" id="ProtNLM"/>
    </source>
</evidence>
<evidence type="ECO:0000256" key="2">
    <source>
        <dbReference type="SAM" id="MobiDB-lite"/>
    </source>
</evidence>
<evidence type="ECO:0000259" key="3">
    <source>
        <dbReference type="Pfam" id="PF01709"/>
    </source>
</evidence>
<feature type="region of interest" description="Disordered" evidence="2">
    <location>
        <begin position="1"/>
        <end position="24"/>
    </location>
</feature>
<sequence>MIDPLQKGHSHWQNIKHTKGEQDALRGKETQMLTLRIKNALKDNASTDPKVNNELGRCIDSGKQKNIAMDTILRIIRNTASKNESTREEIIECTGAGGLKFIIQAFTDLPKRTRPDIQARLKKFGATIDKQGTATRSFERKGFVDVELNEEDSRNHDDHIELAIEAEADDVSMETREDGIDVLQFQCNYLVVNQVRKYLESKGLNVVYAESVFIPIPTSIVQMSSDNMEKLYKLIDKVKEVEGVEEVFINAEPES</sequence>
<evidence type="ECO:0000259" key="4">
    <source>
        <dbReference type="Pfam" id="PF20772"/>
    </source>
</evidence>
<dbReference type="Gene3D" id="1.10.10.200">
    <property type="match status" value="1"/>
</dbReference>
<dbReference type="EMBL" id="CACVKT020005675">
    <property type="protein sequence ID" value="CAC5397355.1"/>
    <property type="molecule type" value="Genomic_DNA"/>
</dbReference>
<dbReference type="Pfam" id="PF20772">
    <property type="entry name" value="TACO1_YebC_N"/>
    <property type="match status" value="1"/>
</dbReference>
<dbReference type="PANTHER" id="PTHR12532">
    <property type="entry name" value="TRANSLATIONAL ACTIVATOR OF CYTOCHROME C OXIDASE 1"/>
    <property type="match status" value="1"/>
</dbReference>
<reference evidence="5 6" key="1">
    <citation type="submission" date="2020-06" db="EMBL/GenBank/DDBJ databases">
        <authorList>
            <person name="Li R."/>
            <person name="Bekaert M."/>
        </authorList>
    </citation>
    <scope>NUCLEOTIDE SEQUENCE [LARGE SCALE GENOMIC DNA]</scope>
    <source>
        <strain evidence="6">wild</strain>
    </source>
</reference>
<protein>
    <recommendedName>
        <fullName evidence="7">TACO1</fullName>
    </recommendedName>
</protein>
<dbReference type="AlphaFoldDB" id="A0A6J8CN07"/>
<name>A0A6J8CN07_MYTCO</name>
<evidence type="ECO:0000313" key="5">
    <source>
        <dbReference type="EMBL" id="CAC5397355.1"/>
    </source>
</evidence>
<dbReference type="InterPro" id="IPR029072">
    <property type="entry name" value="YebC-like"/>
</dbReference>
<organism evidence="5 6">
    <name type="scientific">Mytilus coruscus</name>
    <name type="common">Sea mussel</name>
    <dbReference type="NCBI Taxonomy" id="42192"/>
    <lineage>
        <taxon>Eukaryota</taxon>
        <taxon>Metazoa</taxon>
        <taxon>Spiralia</taxon>
        <taxon>Lophotrochozoa</taxon>
        <taxon>Mollusca</taxon>
        <taxon>Bivalvia</taxon>
        <taxon>Autobranchia</taxon>
        <taxon>Pteriomorphia</taxon>
        <taxon>Mytilida</taxon>
        <taxon>Mytiloidea</taxon>
        <taxon>Mytilidae</taxon>
        <taxon>Mytilinae</taxon>
        <taxon>Mytilus</taxon>
    </lineage>
</organism>
<dbReference type="InterPro" id="IPR048300">
    <property type="entry name" value="TACO1_YebC-like_2nd/3rd_dom"/>
</dbReference>
<feature type="compositionally biased region" description="Basic residues" evidence="2">
    <location>
        <begin position="8"/>
        <end position="17"/>
    </location>
</feature>
<gene>
    <name evidence="5" type="ORF">MCOR_31802</name>
</gene>
<comment type="similarity">
    <text evidence="1">Belongs to the TACO1 family.</text>
</comment>
<dbReference type="InterPro" id="IPR049083">
    <property type="entry name" value="TACO1_YebC_N"/>
</dbReference>
<dbReference type="InterPro" id="IPR017856">
    <property type="entry name" value="Integrase-like_N"/>
</dbReference>
<feature type="domain" description="TACO1/YebC-like N-terminal" evidence="4">
    <location>
        <begin position="10"/>
        <end position="79"/>
    </location>
</feature>
<dbReference type="GO" id="GO:0005739">
    <property type="term" value="C:mitochondrion"/>
    <property type="evidence" value="ECO:0007669"/>
    <property type="project" value="TreeGrafter"/>
</dbReference>
<dbReference type="Proteomes" id="UP000507470">
    <property type="component" value="Unassembled WGS sequence"/>
</dbReference>
<evidence type="ECO:0000256" key="1">
    <source>
        <dbReference type="ARBA" id="ARBA00008724"/>
    </source>
</evidence>
<keyword evidence="6" id="KW-1185">Reference proteome</keyword>
<evidence type="ECO:0000313" key="6">
    <source>
        <dbReference type="Proteomes" id="UP000507470"/>
    </source>
</evidence>
<dbReference type="Gene3D" id="3.30.70.980">
    <property type="match status" value="2"/>
</dbReference>
<dbReference type="Pfam" id="PF01709">
    <property type="entry name" value="Transcrip_reg"/>
    <property type="match status" value="1"/>
</dbReference>
<proteinExistence type="inferred from homology"/>
<dbReference type="SUPFAM" id="SSF75625">
    <property type="entry name" value="YebC-like"/>
    <property type="match status" value="1"/>
</dbReference>